<keyword evidence="1" id="KW-0732">Signal</keyword>
<dbReference type="AlphaFoldDB" id="A0A2N5SY47"/>
<accession>A0A2N5SY47</accession>
<feature type="chain" id="PRO_5014697994" evidence="1">
    <location>
        <begin position="23"/>
        <end position="296"/>
    </location>
</feature>
<name>A0A2N5SY47_9BASI</name>
<dbReference type="EMBL" id="PGCI01000738">
    <property type="protein sequence ID" value="PLW18152.1"/>
    <property type="molecule type" value="Genomic_DNA"/>
</dbReference>
<gene>
    <name evidence="2" type="ORF">PCASD_19075</name>
</gene>
<feature type="signal peptide" evidence="1">
    <location>
        <begin position="1"/>
        <end position="22"/>
    </location>
</feature>
<organism evidence="2 3">
    <name type="scientific">Puccinia coronata f. sp. avenae</name>
    <dbReference type="NCBI Taxonomy" id="200324"/>
    <lineage>
        <taxon>Eukaryota</taxon>
        <taxon>Fungi</taxon>
        <taxon>Dikarya</taxon>
        <taxon>Basidiomycota</taxon>
        <taxon>Pucciniomycotina</taxon>
        <taxon>Pucciniomycetes</taxon>
        <taxon>Pucciniales</taxon>
        <taxon>Pucciniaceae</taxon>
        <taxon>Puccinia</taxon>
    </lineage>
</organism>
<evidence type="ECO:0000256" key="1">
    <source>
        <dbReference type="SAM" id="SignalP"/>
    </source>
</evidence>
<comment type="caution">
    <text evidence="2">The sequence shown here is derived from an EMBL/GenBank/DDBJ whole genome shotgun (WGS) entry which is preliminary data.</text>
</comment>
<protein>
    <submittedName>
        <fullName evidence="2">Uncharacterized protein</fullName>
    </submittedName>
</protein>
<evidence type="ECO:0000313" key="2">
    <source>
        <dbReference type="EMBL" id="PLW18152.1"/>
    </source>
</evidence>
<dbReference type="Proteomes" id="UP000235392">
    <property type="component" value="Unassembled WGS sequence"/>
</dbReference>
<reference evidence="2 3" key="1">
    <citation type="submission" date="2017-11" db="EMBL/GenBank/DDBJ databases">
        <title>De novo assembly and phasing of dikaryotic genomes from two isolates of Puccinia coronata f. sp. avenae, the causal agent of oat crown rust.</title>
        <authorList>
            <person name="Miller M.E."/>
            <person name="Zhang Y."/>
            <person name="Omidvar V."/>
            <person name="Sperschneider J."/>
            <person name="Schwessinger B."/>
            <person name="Raley C."/>
            <person name="Palmer J.M."/>
            <person name="Garnica D."/>
            <person name="Upadhyaya N."/>
            <person name="Rathjen J."/>
            <person name="Taylor J.M."/>
            <person name="Park R.F."/>
            <person name="Dodds P.N."/>
            <person name="Hirsch C.D."/>
            <person name="Kianian S.F."/>
            <person name="Figueroa M."/>
        </authorList>
    </citation>
    <scope>NUCLEOTIDE SEQUENCE [LARGE SCALE GENOMIC DNA]</scope>
    <source>
        <strain evidence="2">12SD80</strain>
    </source>
</reference>
<sequence length="296" mass="34151">MWLPHYLSVFLWINHLTLYANATKLWFPYKIDGDLVPPTTLGDDALVHFRNQFSTLLPGSQGRRNLLRQSIAYLASKPQTPEHLRAWIDEMDKTIAHSPVDDEEILTVTYGLHTLVLKNHGKEAETHVLESALKDYKHRAALWHFDAPYAVYQSQVWHHEMFVPQKGLGNELRSWSTLSKILEHEPRLDTLRLLMDNQRYNSVPEELSVIKEIFSSKPPGRLSAHSTRHGIPAVELSSQTRVAAIALLFHIMYIPGGVGRQADWMATWMVDNCFFFPHEKTLLEKNRSDFRTVPRP</sequence>
<proteinExistence type="predicted"/>
<evidence type="ECO:0000313" key="3">
    <source>
        <dbReference type="Proteomes" id="UP000235392"/>
    </source>
</evidence>